<dbReference type="InterPro" id="IPR036236">
    <property type="entry name" value="Znf_C2H2_sf"/>
</dbReference>
<dbReference type="PANTHER" id="PTHR23235">
    <property type="entry name" value="KRUEPPEL-LIKE TRANSCRIPTION FACTOR"/>
    <property type="match status" value="1"/>
</dbReference>
<dbReference type="EMBL" id="UZAH01033337">
    <property type="protein sequence ID" value="VDP28102.1"/>
    <property type="molecule type" value="Genomic_DNA"/>
</dbReference>
<name>A0A183GGZ0_HELPZ</name>
<dbReference type="InterPro" id="IPR013087">
    <property type="entry name" value="Znf_C2H2_type"/>
</dbReference>
<evidence type="ECO:0000313" key="9">
    <source>
        <dbReference type="WBParaSite" id="HPBE_0002179101-mRNA-1"/>
    </source>
</evidence>
<dbReference type="PROSITE" id="PS50157">
    <property type="entry name" value="ZINC_FINGER_C2H2_2"/>
    <property type="match status" value="1"/>
</dbReference>
<evidence type="ECO:0000256" key="3">
    <source>
        <dbReference type="ARBA" id="ARBA00022833"/>
    </source>
</evidence>
<dbReference type="GO" id="GO:0000981">
    <property type="term" value="F:DNA-binding transcription factor activity, RNA polymerase II-specific"/>
    <property type="evidence" value="ECO:0007669"/>
    <property type="project" value="TreeGrafter"/>
</dbReference>
<keyword evidence="1" id="KW-0479">Metal-binding</keyword>
<evidence type="ECO:0000313" key="7">
    <source>
        <dbReference type="EMBL" id="VDP28102.1"/>
    </source>
</evidence>
<evidence type="ECO:0000256" key="5">
    <source>
        <dbReference type="SAM" id="MobiDB-lite"/>
    </source>
</evidence>
<dbReference type="PROSITE" id="PS00028">
    <property type="entry name" value="ZINC_FINGER_C2H2_1"/>
    <property type="match status" value="1"/>
</dbReference>
<evidence type="ECO:0000256" key="1">
    <source>
        <dbReference type="ARBA" id="ARBA00022723"/>
    </source>
</evidence>
<evidence type="ECO:0000313" key="8">
    <source>
        <dbReference type="Proteomes" id="UP000050761"/>
    </source>
</evidence>
<dbReference type="PANTHER" id="PTHR23235:SF170">
    <property type="entry name" value="FI01014P-RELATED"/>
    <property type="match status" value="1"/>
</dbReference>
<dbReference type="WBParaSite" id="HPBE_0002179101-mRNA-1">
    <property type="protein sequence ID" value="HPBE_0002179101-mRNA-1"/>
    <property type="gene ID" value="HPBE_0002179101"/>
</dbReference>
<sequence length="264" mass="28961">MNSADQTSATTTAIQPTPSTMLPLSNDQGPLGKLMEQCSRLNANVILDKLEAKPAVDKSPSTSEAAYHQYQHYWPGTPWWEQAGTWSLPYTSVDAYSPYLSSQLGLLSSVPPSTSALNQRLTIGKQSTTTSGGGKFTRGNCECPNCQEAERVGEPSEFWWLSCDQWPFSDPISEIRDGRKPRTCFFSFGFSGINNVPVKKRGIHNCHIAGCGKVYNKSSHLKAHLRWHSGERPPVSTTSLAASRPLTYFCIQVSLLVESQPGAC</sequence>
<feature type="region of interest" description="Disordered" evidence="5">
    <location>
        <begin position="1"/>
        <end position="29"/>
    </location>
</feature>
<keyword evidence="8" id="KW-1185">Reference proteome</keyword>
<dbReference type="SUPFAM" id="SSF57667">
    <property type="entry name" value="beta-beta-alpha zinc fingers"/>
    <property type="match status" value="1"/>
</dbReference>
<accession>A0A183GGZ0</accession>
<dbReference type="Proteomes" id="UP000050761">
    <property type="component" value="Unassembled WGS sequence"/>
</dbReference>
<gene>
    <name evidence="7" type="ORF">HPBE_LOCUS21790</name>
</gene>
<protein>
    <submittedName>
        <fullName evidence="9">C2H2-type domain-containing protein</fullName>
    </submittedName>
</protein>
<dbReference type="GO" id="GO:0000978">
    <property type="term" value="F:RNA polymerase II cis-regulatory region sequence-specific DNA binding"/>
    <property type="evidence" value="ECO:0007669"/>
    <property type="project" value="TreeGrafter"/>
</dbReference>
<dbReference type="Gene3D" id="3.30.160.60">
    <property type="entry name" value="Classic Zinc Finger"/>
    <property type="match status" value="1"/>
</dbReference>
<feature type="domain" description="C2H2-type" evidence="6">
    <location>
        <begin position="204"/>
        <end position="233"/>
    </location>
</feature>
<organism evidence="8 9">
    <name type="scientific">Heligmosomoides polygyrus</name>
    <name type="common">Parasitic roundworm</name>
    <dbReference type="NCBI Taxonomy" id="6339"/>
    <lineage>
        <taxon>Eukaryota</taxon>
        <taxon>Metazoa</taxon>
        <taxon>Ecdysozoa</taxon>
        <taxon>Nematoda</taxon>
        <taxon>Chromadorea</taxon>
        <taxon>Rhabditida</taxon>
        <taxon>Rhabditina</taxon>
        <taxon>Rhabditomorpha</taxon>
        <taxon>Strongyloidea</taxon>
        <taxon>Heligmosomidae</taxon>
        <taxon>Heligmosomoides</taxon>
    </lineage>
</organism>
<evidence type="ECO:0000256" key="4">
    <source>
        <dbReference type="PROSITE-ProRule" id="PRU00042"/>
    </source>
</evidence>
<reference evidence="7 8" key="1">
    <citation type="submission" date="2018-11" db="EMBL/GenBank/DDBJ databases">
        <authorList>
            <consortium name="Pathogen Informatics"/>
        </authorList>
    </citation>
    <scope>NUCLEOTIDE SEQUENCE [LARGE SCALE GENOMIC DNA]</scope>
</reference>
<dbReference type="GO" id="GO:0008270">
    <property type="term" value="F:zinc ion binding"/>
    <property type="evidence" value="ECO:0007669"/>
    <property type="project" value="UniProtKB-KW"/>
</dbReference>
<feature type="compositionally biased region" description="Polar residues" evidence="5">
    <location>
        <begin position="1"/>
        <end position="28"/>
    </location>
</feature>
<evidence type="ECO:0000259" key="6">
    <source>
        <dbReference type="PROSITE" id="PS50157"/>
    </source>
</evidence>
<evidence type="ECO:0000256" key="2">
    <source>
        <dbReference type="ARBA" id="ARBA00022771"/>
    </source>
</evidence>
<proteinExistence type="predicted"/>
<keyword evidence="3" id="KW-0862">Zinc</keyword>
<dbReference type="OrthoDB" id="6365676at2759"/>
<reference evidence="9" key="2">
    <citation type="submission" date="2019-09" db="UniProtKB">
        <authorList>
            <consortium name="WormBaseParasite"/>
        </authorList>
    </citation>
    <scope>IDENTIFICATION</scope>
</reference>
<dbReference type="FunFam" id="3.30.160.60:FF:000021">
    <property type="entry name" value="Basic krueppel-like factor 3"/>
    <property type="match status" value="1"/>
</dbReference>
<keyword evidence="2 4" id="KW-0863">Zinc-finger</keyword>
<accession>A0A3P8BQJ7</accession>
<dbReference type="AlphaFoldDB" id="A0A183GGZ0"/>